<dbReference type="InterPro" id="IPR028976">
    <property type="entry name" value="CheC-like_sf"/>
</dbReference>
<dbReference type="Proteomes" id="UP001596108">
    <property type="component" value="Unassembled WGS sequence"/>
</dbReference>
<dbReference type="Pfam" id="PF13690">
    <property type="entry name" value="CheX"/>
    <property type="match status" value="1"/>
</dbReference>
<evidence type="ECO:0000256" key="1">
    <source>
        <dbReference type="ARBA" id="ARBA00022500"/>
    </source>
</evidence>
<dbReference type="SUPFAM" id="SSF103039">
    <property type="entry name" value="CheC-like"/>
    <property type="match status" value="1"/>
</dbReference>
<dbReference type="InterPro" id="IPR038756">
    <property type="entry name" value="CheX-like"/>
</dbReference>
<sequence length="153" mass="16550">MNVNYINPFIETTADICDKVVNMTAKLGKPYLKREIQVQDSVVVSVGVTGEMRGSVYLILSIEDALHIAGSMMHMSKLKVLDDLAKSAIKELMNMIIGNTATIFASRGIGINITPPSLFMGTGMEISPVGSVILCAPIILDVTYKLEMAVTLE</sequence>
<reference evidence="4" key="1">
    <citation type="journal article" date="2019" name="Int. J. Syst. Evol. Microbiol.">
        <title>The Global Catalogue of Microorganisms (GCM) 10K type strain sequencing project: providing services to taxonomists for standard genome sequencing and annotation.</title>
        <authorList>
            <consortium name="The Broad Institute Genomics Platform"/>
            <consortium name="The Broad Institute Genome Sequencing Center for Infectious Disease"/>
            <person name="Wu L."/>
            <person name="Ma J."/>
        </authorList>
    </citation>
    <scope>NUCLEOTIDE SEQUENCE [LARGE SCALE GENOMIC DNA]</scope>
    <source>
        <strain evidence="4">CGMCC 1.18578</strain>
    </source>
</reference>
<comment type="caution">
    <text evidence="3">The sequence shown here is derived from an EMBL/GenBank/DDBJ whole genome shotgun (WGS) entry which is preliminary data.</text>
</comment>
<dbReference type="Gene3D" id="3.40.1550.10">
    <property type="entry name" value="CheC-like"/>
    <property type="match status" value="1"/>
</dbReference>
<accession>A0ABW0R0A6</accession>
<dbReference type="InterPro" id="IPR028051">
    <property type="entry name" value="CheX-like_dom"/>
</dbReference>
<keyword evidence="1" id="KW-0145">Chemotaxis</keyword>
<protein>
    <submittedName>
        <fullName evidence="3">Chemotaxis protein CheX</fullName>
    </submittedName>
</protein>
<dbReference type="CDD" id="cd17906">
    <property type="entry name" value="CheX"/>
    <property type="match status" value="1"/>
</dbReference>
<dbReference type="RefSeq" id="WP_378111732.1">
    <property type="nucleotide sequence ID" value="NZ_JBHSNC010000031.1"/>
</dbReference>
<evidence type="ECO:0000259" key="2">
    <source>
        <dbReference type="Pfam" id="PF13690"/>
    </source>
</evidence>
<proteinExistence type="predicted"/>
<organism evidence="3 4">
    <name type="scientific">Cohnella yongneupensis</name>
    <dbReference type="NCBI Taxonomy" id="425006"/>
    <lineage>
        <taxon>Bacteria</taxon>
        <taxon>Bacillati</taxon>
        <taxon>Bacillota</taxon>
        <taxon>Bacilli</taxon>
        <taxon>Bacillales</taxon>
        <taxon>Paenibacillaceae</taxon>
        <taxon>Cohnella</taxon>
    </lineage>
</organism>
<dbReference type="PANTHER" id="PTHR39452">
    <property type="entry name" value="CHEY-P PHOSPHATASE CHEX"/>
    <property type="match status" value="1"/>
</dbReference>
<name>A0ABW0R0A6_9BACL</name>
<dbReference type="EMBL" id="JBHSNC010000031">
    <property type="protein sequence ID" value="MFC5529810.1"/>
    <property type="molecule type" value="Genomic_DNA"/>
</dbReference>
<evidence type="ECO:0000313" key="4">
    <source>
        <dbReference type="Proteomes" id="UP001596108"/>
    </source>
</evidence>
<feature type="domain" description="Chemotaxis phosphatase CheX-like" evidence="2">
    <location>
        <begin position="42"/>
        <end position="130"/>
    </location>
</feature>
<gene>
    <name evidence="3" type="ORF">ACFPQ4_10180</name>
</gene>
<keyword evidence="4" id="KW-1185">Reference proteome</keyword>
<dbReference type="PANTHER" id="PTHR39452:SF1">
    <property type="entry name" value="CHEY-P PHOSPHATASE CHEX"/>
    <property type="match status" value="1"/>
</dbReference>
<evidence type="ECO:0000313" key="3">
    <source>
        <dbReference type="EMBL" id="MFC5529810.1"/>
    </source>
</evidence>